<keyword evidence="4" id="KW-1185">Reference proteome</keyword>
<comment type="caution">
    <text evidence="3">The sequence shown here is derived from an EMBL/GenBank/DDBJ whole genome shotgun (WGS) entry which is preliminary data.</text>
</comment>
<dbReference type="InterPro" id="IPR027417">
    <property type="entry name" value="P-loop_NTPase"/>
</dbReference>
<evidence type="ECO:0000256" key="1">
    <source>
        <dbReference type="SAM" id="MobiDB-lite"/>
    </source>
</evidence>
<dbReference type="SUPFAM" id="SSF90002">
    <property type="entry name" value="Hypothetical protein YjiA, C-terminal domain"/>
    <property type="match status" value="1"/>
</dbReference>
<dbReference type="PANTHER" id="PTHR13748:SF31">
    <property type="entry name" value="ZINC-REGULATED GTPASE METALLOPROTEIN ACTIVATOR 1A-RELATED"/>
    <property type="match status" value="1"/>
</dbReference>
<dbReference type="Pfam" id="PF02492">
    <property type="entry name" value="cobW"/>
    <property type="match status" value="1"/>
</dbReference>
<evidence type="ECO:0000313" key="3">
    <source>
        <dbReference type="EMBL" id="KAF7299154.1"/>
    </source>
</evidence>
<dbReference type="CDD" id="cd03112">
    <property type="entry name" value="CobW-like"/>
    <property type="match status" value="1"/>
</dbReference>
<gene>
    <name evidence="3" type="ORF">MIND_00864000</name>
</gene>
<dbReference type="AlphaFoldDB" id="A0A8H6W4P7"/>
<evidence type="ECO:0000259" key="2">
    <source>
        <dbReference type="Pfam" id="PF02492"/>
    </source>
</evidence>
<name>A0A8H6W4P7_9AGAR</name>
<dbReference type="Gene3D" id="3.40.50.300">
    <property type="entry name" value="P-loop containing nucleotide triphosphate hydrolases"/>
    <property type="match status" value="1"/>
</dbReference>
<dbReference type="Proteomes" id="UP000636479">
    <property type="component" value="Unassembled WGS sequence"/>
</dbReference>
<dbReference type="Gene3D" id="3.30.1220.10">
    <property type="entry name" value="CobW-like, C-terminal domain"/>
    <property type="match status" value="1"/>
</dbReference>
<dbReference type="PANTHER" id="PTHR13748">
    <property type="entry name" value="COBW-RELATED"/>
    <property type="match status" value="1"/>
</dbReference>
<feature type="region of interest" description="Disordered" evidence="1">
    <location>
        <begin position="1"/>
        <end position="24"/>
    </location>
</feature>
<sequence>MNDDDEIPTLIEHPADDAQDSSSSSAKKVPLTIICGFLGAGKSTLLRRILTEQHGFRIAVIMNEFGDTADIEAKTINLASEGQESEEFLELANGCLCCSIKDTGIAAIEKLMQRKGGFDHILLETTGLADPGPIASLFWHNEEFSTGLGRDIALDGVICVVDAVFGPQQMREDSATSTAGESLRQIAGADILLLNKVDLAKPESVEETVDVLRGLNPAAPVYRTIRGEVEIKKLLGVHAYAAAPTVISGHDHDHHGDHVHAPEPTHYELRGISSLLVTVPTLSQTQLDGLDEWVRTVLWEQRLPEVTTSENTELSILRCKGLFVTEFGSQYVLQGVRSLYEMTVATDGLGLPDAGKLVLIGTGLNARVRESLVKIWSR</sequence>
<dbReference type="SUPFAM" id="SSF52540">
    <property type="entry name" value="P-loop containing nucleoside triphosphate hydrolases"/>
    <property type="match status" value="1"/>
</dbReference>
<dbReference type="GeneID" id="59347816"/>
<dbReference type="InterPro" id="IPR051316">
    <property type="entry name" value="Zinc-reg_GTPase_activator"/>
</dbReference>
<organism evidence="3 4">
    <name type="scientific">Mycena indigotica</name>
    <dbReference type="NCBI Taxonomy" id="2126181"/>
    <lineage>
        <taxon>Eukaryota</taxon>
        <taxon>Fungi</taxon>
        <taxon>Dikarya</taxon>
        <taxon>Basidiomycota</taxon>
        <taxon>Agaricomycotina</taxon>
        <taxon>Agaricomycetes</taxon>
        <taxon>Agaricomycetidae</taxon>
        <taxon>Agaricales</taxon>
        <taxon>Marasmiineae</taxon>
        <taxon>Mycenaceae</taxon>
        <taxon>Mycena</taxon>
    </lineage>
</organism>
<accession>A0A8H6W4P7</accession>
<dbReference type="InterPro" id="IPR036627">
    <property type="entry name" value="CobW-likC_sf"/>
</dbReference>
<dbReference type="EMBL" id="JACAZF010000007">
    <property type="protein sequence ID" value="KAF7299154.1"/>
    <property type="molecule type" value="Genomic_DNA"/>
</dbReference>
<evidence type="ECO:0000313" key="4">
    <source>
        <dbReference type="Proteomes" id="UP000636479"/>
    </source>
</evidence>
<proteinExistence type="predicted"/>
<dbReference type="GO" id="GO:0005737">
    <property type="term" value="C:cytoplasm"/>
    <property type="evidence" value="ECO:0007669"/>
    <property type="project" value="TreeGrafter"/>
</dbReference>
<dbReference type="RefSeq" id="XP_037218542.1">
    <property type="nucleotide sequence ID" value="XM_037365300.1"/>
</dbReference>
<dbReference type="OrthoDB" id="258627at2759"/>
<dbReference type="InterPro" id="IPR003495">
    <property type="entry name" value="CobW/HypB/UreG_nucleotide-bd"/>
</dbReference>
<reference evidence="3" key="1">
    <citation type="submission" date="2020-05" db="EMBL/GenBank/DDBJ databases">
        <title>Mycena genomes resolve the evolution of fungal bioluminescence.</title>
        <authorList>
            <person name="Tsai I.J."/>
        </authorList>
    </citation>
    <scope>NUCLEOTIDE SEQUENCE</scope>
    <source>
        <strain evidence="3">171206Taipei</strain>
    </source>
</reference>
<protein>
    <recommendedName>
        <fullName evidence="2">CobW/HypB/UreG nucleotide-binding domain-containing protein</fullName>
    </recommendedName>
</protein>
<feature type="domain" description="CobW/HypB/UreG nucleotide-binding" evidence="2">
    <location>
        <begin position="30"/>
        <end position="222"/>
    </location>
</feature>